<evidence type="ECO:0000259" key="5">
    <source>
        <dbReference type="Pfam" id="PF06725"/>
    </source>
</evidence>
<dbReference type="AlphaFoldDB" id="A0A9D2G3A0"/>
<evidence type="ECO:0000256" key="1">
    <source>
        <dbReference type="ARBA" id="ARBA00022729"/>
    </source>
</evidence>
<evidence type="ECO:0000259" key="6">
    <source>
        <dbReference type="Pfam" id="PF24568"/>
    </source>
</evidence>
<dbReference type="CDD" id="cd22786">
    <property type="entry name" value="DPBB_YuiC-like"/>
    <property type="match status" value="1"/>
</dbReference>
<feature type="signal peptide" evidence="4">
    <location>
        <begin position="1"/>
        <end position="26"/>
    </location>
</feature>
<feature type="compositionally biased region" description="Polar residues" evidence="3">
    <location>
        <begin position="290"/>
        <end position="308"/>
    </location>
</feature>
<keyword evidence="2" id="KW-0175">Coiled coil</keyword>
<dbReference type="InterPro" id="IPR036908">
    <property type="entry name" value="RlpA-like_sf"/>
</dbReference>
<dbReference type="Gene3D" id="6.10.250.3150">
    <property type="match status" value="1"/>
</dbReference>
<feature type="region of interest" description="Disordered" evidence="3">
    <location>
        <begin position="213"/>
        <end position="308"/>
    </location>
</feature>
<feature type="compositionally biased region" description="Basic and acidic residues" evidence="3">
    <location>
        <begin position="276"/>
        <end position="285"/>
    </location>
</feature>
<keyword evidence="1 4" id="KW-0732">Signal</keyword>
<feature type="coiled-coil region" evidence="2">
    <location>
        <begin position="29"/>
        <end position="91"/>
    </location>
</feature>
<dbReference type="InterPro" id="IPR010611">
    <property type="entry name" value="3D_dom"/>
</dbReference>
<feature type="compositionally biased region" description="Polar residues" evidence="3">
    <location>
        <begin position="261"/>
        <end position="274"/>
    </location>
</feature>
<dbReference type="EMBL" id="DXAZ01000121">
    <property type="protein sequence ID" value="HIZ71580.1"/>
    <property type="molecule type" value="Genomic_DNA"/>
</dbReference>
<dbReference type="SUPFAM" id="SSF50685">
    <property type="entry name" value="Barwin-like endoglucanases"/>
    <property type="match status" value="1"/>
</dbReference>
<protein>
    <recommendedName>
        <fullName evidence="9">3D domain-containing protein</fullName>
    </recommendedName>
</protein>
<reference evidence="7" key="1">
    <citation type="journal article" date="2021" name="PeerJ">
        <title>Extensive microbial diversity within the chicken gut microbiome revealed by metagenomics and culture.</title>
        <authorList>
            <person name="Gilroy R."/>
            <person name="Ravi A."/>
            <person name="Getino M."/>
            <person name="Pursley I."/>
            <person name="Horton D.L."/>
            <person name="Alikhan N.F."/>
            <person name="Baker D."/>
            <person name="Gharbi K."/>
            <person name="Hall N."/>
            <person name="Watson M."/>
            <person name="Adriaenssens E.M."/>
            <person name="Foster-Nyarko E."/>
            <person name="Jarju S."/>
            <person name="Secka A."/>
            <person name="Antonio M."/>
            <person name="Oren A."/>
            <person name="Chaudhuri R.R."/>
            <person name="La Ragione R."/>
            <person name="Hildebrand F."/>
            <person name="Pallen M.J."/>
        </authorList>
    </citation>
    <scope>NUCLEOTIDE SEQUENCE</scope>
    <source>
        <strain evidence="7">CHK169-4300</strain>
    </source>
</reference>
<dbReference type="PANTHER" id="PTHR39160">
    <property type="entry name" value="CELL WALL-BINDING PROTEIN YOCH"/>
    <property type="match status" value="1"/>
</dbReference>
<proteinExistence type="predicted"/>
<dbReference type="GO" id="GO:0004553">
    <property type="term" value="F:hydrolase activity, hydrolyzing O-glycosyl compounds"/>
    <property type="evidence" value="ECO:0007669"/>
    <property type="project" value="InterPro"/>
</dbReference>
<name>A0A9D2G3A0_9LACT</name>
<evidence type="ECO:0000256" key="4">
    <source>
        <dbReference type="SAM" id="SignalP"/>
    </source>
</evidence>
<comment type="caution">
    <text evidence="7">The sequence shown here is derived from an EMBL/GenBank/DDBJ whole genome shotgun (WGS) entry which is preliminary data.</text>
</comment>
<feature type="domain" description="3D" evidence="5">
    <location>
        <begin position="323"/>
        <end position="384"/>
    </location>
</feature>
<dbReference type="InterPro" id="IPR051933">
    <property type="entry name" value="Resuscitation_pf_RpfB"/>
</dbReference>
<dbReference type="PANTHER" id="PTHR39160:SF6">
    <property type="entry name" value="CELL WALL-BINDING PROTEIN YOCH"/>
    <property type="match status" value="1"/>
</dbReference>
<dbReference type="InterPro" id="IPR057309">
    <property type="entry name" value="PcsB_CC"/>
</dbReference>
<gene>
    <name evidence="7" type="ORF">H9808_07455</name>
</gene>
<dbReference type="Pfam" id="PF24568">
    <property type="entry name" value="CC_PcsB"/>
    <property type="match status" value="1"/>
</dbReference>
<evidence type="ECO:0000256" key="3">
    <source>
        <dbReference type="SAM" id="MobiDB-lite"/>
    </source>
</evidence>
<sequence length="384" mass="42931">MNKWIKRIVAFAFVATQFLVIPPVSASSLENIQNQKKEVETEVTQLQKDVNDKLTETSELSTALEQLKQEIKEHEASIDQTEDDIAKQEVIVQERYEYTADQLKALQKSEVNQNIVLSLLQAESLTDLVNKAYAASVLTDASEEHLNEAQAEQEKLDQLKEDLLVYKEELNTKQEQTVKQQAVLENKLADLRSTLAKNQDQLKELNAKEEAIHAEEERKRVAAEQRKAAEEQRKAAEKEKEQEKVEVASAPKQSEQKKTNRTTTSSSQKSPAPSNENKENKENQENKNQSGSWMSIQSTGYSTQEPGLSTHTATGIDLRVNPRVIAVDPSVIPLGSLVEIQGLGIYVAGDTGGAINGRIIDIHFSTVSQAMSWGRRTVNVRIIN</sequence>
<dbReference type="Pfam" id="PF06725">
    <property type="entry name" value="3D"/>
    <property type="match status" value="1"/>
</dbReference>
<feature type="domain" description="Peptidoglycan hydrolase PcsB coiled-coil" evidence="6">
    <location>
        <begin position="85"/>
        <end position="157"/>
    </location>
</feature>
<dbReference type="GO" id="GO:0019867">
    <property type="term" value="C:outer membrane"/>
    <property type="evidence" value="ECO:0007669"/>
    <property type="project" value="InterPro"/>
</dbReference>
<feature type="compositionally biased region" description="Basic and acidic residues" evidence="3">
    <location>
        <begin position="213"/>
        <end position="246"/>
    </location>
</feature>
<evidence type="ECO:0000256" key="2">
    <source>
        <dbReference type="SAM" id="Coils"/>
    </source>
</evidence>
<evidence type="ECO:0008006" key="9">
    <source>
        <dbReference type="Google" id="ProtNLM"/>
    </source>
</evidence>
<reference evidence="7" key="2">
    <citation type="submission" date="2021-04" db="EMBL/GenBank/DDBJ databases">
        <authorList>
            <person name="Gilroy R."/>
        </authorList>
    </citation>
    <scope>NUCLEOTIDE SEQUENCE</scope>
    <source>
        <strain evidence="7">CHK169-4300</strain>
    </source>
</reference>
<dbReference type="Proteomes" id="UP000824106">
    <property type="component" value="Unassembled WGS sequence"/>
</dbReference>
<evidence type="ECO:0000313" key="7">
    <source>
        <dbReference type="EMBL" id="HIZ71580.1"/>
    </source>
</evidence>
<dbReference type="GO" id="GO:0009254">
    <property type="term" value="P:peptidoglycan turnover"/>
    <property type="evidence" value="ECO:0007669"/>
    <property type="project" value="InterPro"/>
</dbReference>
<accession>A0A9D2G3A0</accession>
<evidence type="ECO:0000313" key="8">
    <source>
        <dbReference type="Proteomes" id="UP000824106"/>
    </source>
</evidence>
<feature type="chain" id="PRO_5039220130" description="3D domain-containing protein" evidence="4">
    <location>
        <begin position="27"/>
        <end position="384"/>
    </location>
</feature>
<organism evidence="7 8">
    <name type="scientific">Candidatus Atopostipes pullistercoris</name>
    <dbReference type="NCBI Taxonomy" id="2838467"/>
    <lineage>
        <taxon>Bacteria</taxon>
        <taxon>Bacillati</taxon>
        <taxon>Bacillota</taxon>
        <taxon>Bacilli</taxon>
        <taxon>Lactobacillales</taxon>
        <taxon>Carnobacteriaceae</taxon>
        <taxon>Atopostipes</taxon>
    </lineage>
</organism>